<dbReference type="Gene3D" id="2.60.120.620">
    <property type="entry name" value="q2cbj1_9rhob like domain"/>
    <property type="match status" value="1"/>
</dbReference>
<evidence type="ECO:0000256" key="5">
    <source>
        <dbReference type="ARBA" id="ARBA00022964"/>
    </source>
</evidence>
<evidence type="ECO:0000256" key="8">
    <source>
        <dbReference type="ARBA" id="ARBA00023180"/>
    </source>
</evidence>
<keyword evidence="4" id="KW-0847">Vitamin C</keyword>
<dbReference type="InterPro" id="IPR044862">
    <property type="entry name" value="Pro_4_hyd_alph_FE2OG_OXY"/>
</dbReference>
<dbReference type="PROSITE" id="PS51471">
    <property type="entry name" value="FE2OG_OXY"/>
    <property type="match status" value="1"/>
</dbReference>
<keyword evidence="12" id="KW-1185">Reference proteome</keyword>
<keyword evidence="2" id="KW-0479">Metal-binding</keyword>
<evidence type="ECO:0000313" key="11">
    <source>
        <dbReference type="EMBL" id="MBB1061809.1"/>
    </source>
</evidence>
<dbReference type="PANTHER" id="PTHR10869">
    <property type="entry name" value="PROLYL 4-HYDROXYLASE ALPHA SUBUNIT"/>
    <property type="match status" value="1"/>
</dbReference>
<organism evidence="11 12">
    <name type="scientific">Marilutibacter spongiae</name>
    <dbReference type="NCBI Taxonomy" id="2025720"/>
    <lineage>
        <taxon>Bacteria</taxon>
        <taxon>Pseudomonadati</taxon>
        <taxon>Pseudomonadota</taxon>
        <taxon>Gammaproteobacteria</taxon>
        <taxon>Lysobacterales</taxon>
        <taxon>Lysobacteraceae</taxon>
        <taxon>Marilutibacter</taxon>
    </lineage>
</organism>
<evidence type="ECO:0000256" key="3">
    <source>
        <dbReference type="ARBA" id="ARBA00022824"/>
    </source>
</evidence>
<dbReference type="EMBL" id="JACHTF010000019">
    <property type="protein sequence ID" value="MBB1061809.1"/>
    <property type="molecule type" value="Genomic_DNA"/>
</dbReference>
<keyword evidence="8" id="KW-0325">Glycoprotein</keyword>
<dbReference type="GO" id="GO:0005506">
    <property type="term" value="F:iron ion binding"/>
    <property type="evidence" value="ECO:0007669"/>
    <property type="project" value="InterPro"/>
</dbReference>
<evidence type="ECO:0000313" key="12">
    <source>
        <dbReference type="Proteomes" id="UP000523196"/>
    </source>
</evidence>
<comment type="caution">
    <text evidence="11">The sequence shown here is derived from an EMBL/GenBank/DDBJ whole genome shotgun (WGS) entry which is preliminary data.</text>
</comment>
<feature type="region of interest" description="Disordered" evidence="9">
    <location>
        <begin position="194"/>
        <end position="219"/>
    </location>
</feature>
<sequence>MDTPPANDTRARADALHREATACVATRDLETAAARYREAATLGHPGAQLELARMRLHGIDGPADAAEAVHWLQHAEAGGHPGAAYLLALVALGGTALPRDARINTRMMQAVQHRLPPALRAVAIHFGRKPDPADQTRCLQLLQAAADGGDVVAAQLLAERLARGEGCPVQLESAEALWAQLDPLGVPRLPSIEAPVPAQPQATPGTLTLEDALSPPPTVSLATSPRVGRVEALLSADECRLLVASAHPQLRRSMTVDPVTGAAVDHPIRSSSDASFDPLHEDFALRLVQLRIARAAGMELVNAEQLIVLRYAPGQEYRPHRDYLPPSTLAADHPAAGNRRRTICVYLNAVDEGGATAFPRAGLSVSPVPGQAVVFDNLDASGEADPESLHAGEPVVAGEKWLATLWLRERAYRAF</sequence>
<feature type="domain" description="Fe2OG dioxygenase" evidence="10">
    <location>
        <begin position="302"/>
        <end position="409"/>
    </location>
</feature>
<evidence type="ECO:0000256" key="7">
    <source>
        <dbReference type="ARBA" id="ARBA00023004"/>
    </source>
</evidence>
<name>A0A7W3TPF4_9GAMM</name>
<keyword evidence="3" id="KW-0256">Endoplasmic reticulum</keyword>
<keyword evidence="7" id="KW-0408">Iron</keyword>
<dbReference type="Pfam" id="PF08238">
    <property type="entry name" value="Sel1"/>
    <property type="match status" value="2"/>
</dbReference>
<dbReference type="PANTHER" id="PTHR10869:SF246">
    <property type="entry name" value="TRANSMEMBRANE PROLYL 4-HYDROXYLASE"/>
    <property type="match status" value="1"/>
</dbReference>
<dbReference type="SMART" id="SM00671">
    <property type="entry name" value="SEL1"/>
    <property type="match status" value="1"/>
</dbReference>
<protein>
    <submittedName>
        <fullName evidence="11">2OG-Fe(II) oxygenase</fullName>
    </submittedName>
</protein>
<dbReference type="GO" id="GO:0016705">
    <property type="term" value="F:oxidoreductase activity, acting on paired donors, with incorporation or reduction of molecular oxygen"/>
    <property type="evidence" value="ECO:0007669"/>
    <property type="project" value="InterPro"/>
</dbReference>
<keyword evidence="5" id="KW-0223">Dioxygenase</keyword>
<evidence type="ECO:0000256" key="1">
    <source>
        <dbReference type="ARBA" id="ARBA00001961"/>
    </source>
</evidence>
<dbReference type="SUPFAM" id="SSF81901">
    <property type="entry name" value="HCP-like"/>
    <property type="match status" value="1"/>
</dbReference>
<evidence type="ECO:0000256" key="2">
    <source>
        <dbReference type="ARBA" id="ARBA00022723"/>
    </source>
</evidence>
<dbReference type="InterPro" id="IPR006620">
    <property type="entry name" value="Pro_4_hyd_alph"/>
</dbReference>
<dbReference type="GO" id="GO:0031418">
    <property type="term" value="F:L-ascorbic acid binding"/>
    <property type="evidence" value="ECO:0007669"/>
    <property type="project" value="UniProtKB-KW"/>
</dbReference>
<reference evidence="11 12" key="1">
    <citation type="submission" date="2020-08" db="EMBL/GenBank/DDBJ databases">
        <authorList>
            <person name="Xu S."/>
            <person name="Li A."/>
        </authorList>
    </citation>
    <scope>NUCLEOTIDE SEQUENCE [LARGE SCALE GENOMIC DNA]</scope>
    <source>
        <strain evidence="11 12">119BY6-57</strain>
    </source>
</reference>
<dbReference type="Pfam" id="PF13640">
    <property type="entry name" value="2OG-FeII_Oxy_3"/>
    <property type="match status" value="1"/>
</dbReference>
<gene>
    <name evidence="11" type="ORF">H4F98_14635</name>
</gene>
<dbReference type="InterPro" id="IPR045054">
    <property type="entry name" value="P4HA-like"/>
</dbReference>
<dbReference type="Proteomes" id="UP000523196">
    <property type="component" value="Unassembled WGS sequence"/>
</dbReference>
<dbReference type="GO" id="GO:0051213">
    <property type="term" value="F:dioxygenase activity"/>
    <property type="evidence" value="ECO:0007669"/>
    <property type="project" value="UniProtKB-KW"/>
</dbReference>
<dbReference type="SMART" id="SM00702">
    <property type="entry name" value="P4Hc"/>
    <property type="match status" value="1"/>
</dbReference>
<keyword evidence="6" id="KW-0560">Oxidoreductase</keyword>
<evidence type="ECO:0000256" key="9">
    <source>
        <dbReference type="SAM" id="MobiDB-lite"/>
    </source>
</evidence>
<dbReference type="InterPro" id="IPR006597">
    <property type="entry name" value="Sel1-like"/>
</dbReference>
<evidence type="ECO:0000256" key="6">
    <source>
        <dbReference type="ARBA" id="ARBA00023002"/>
    </source>
</evidence>
<evidence type="ECO:0000256" key="4">
    <source>
        <dbReference type="ARBA" id="ARBA00022896"/>
    </source>
</evidence>
<proteinExistence type="predicted"/>
<dbReference type="InterPro" id="IPR011990">
    <property type="entry name" value="TPR-like_helical_dom_sf"/>
</dbReference>
<dbReference type="Gene3D" id="1.25.40.10">
    <property type="entry name" value="Tetratricopeptide repeat domain"/>
    <property type="match status" value="2"/>
</dbReference>
<dbReference type="AlphaFoldDB" id="A0A7W3TPF4"/>
<accession>A0A7W3TPF4</accession>
<comment type="cofactor">
    <cofactor evidence="1">
        <name>L-ascorbate</name>
        <dbReference type="ChEBI" id="CHEBI:38290"/>
    </cofactor>
</comment>
<dbReference type="RefSeq" id="WP_182688581.1">
    <property type="nucleotide sequence ID" value="NZ_JACHTF010000019.1"/>
</dbReference>
<dbReference type="InterPro" id="IPR005123">
    <property type="entry name" value="Oxoglu/Fe-dep_dioxygenase_dom"/>
</dbReference>
<evidence type="ECO:0000259" key="10">
    <source>
        <dbReference type="PROSITE" id="PS51471"/>
    </source>
</evidence>